<keyword evidence="3" id="KW-1185">Reference proteome</keyword>
<protein>
    <recommendedName>
        <fullName evidence="1">Polymerase beta nucleotidyltransferase domain-containing protein</fullName>
    </recommendedName>
</protein>
<organism evidence="2 3">
    <name type="scientific">Igneacidithiobacillus copahuensis</name>
    <dbReference type="NCBI Taxonomy" id="2724909"/>
    <lineage>
        <taxon>Bacteria</taxon>
        <taxon>Pseudomonadati</taxon>
        <taxon>Pseudomonadota</taxon>
        <taxon>Acidithiobacillia</taxon>
        <taxon>Acidithiobacillales</taxon>
        <taxon>Acidithiobacillaceae</taxon>
        <taxon>Igneacidithiobacillus</taxon>
    </lineage>
</organism>
<name>A0AAE2YNQ0_9PROT</name>
<dbReference type="AlphaFoldDB" id="A0AAE2YNQ0"/>
<dbReference type="EMBL" id="JAAXYO010000037">
    <property type="protein sequence ID" value="MBU2787196.1"/>
    <property type="molecule type" value="Genomic_DNA"/>
</dbReference>
<sequence>MNRSAIMQTLQVHVPKLLAIYAFGSRISGTARPDSDLDLAVLRCVAQGGWIEAALADRLKRMVGFRHSQ</sequence>
<gene>
    <name evidence="2" type="ORF">HFQ13_03035</name>
</gene>
<dbReference type="RefSeq" id="WP_215871370.1">
    <property type="nucleotide sequence ID" value="NZ_JAAXYO010000037.1"/>
</dbReference>
<evidence type="ECO:0000259" key="1">
    <source>
        <dbReference type="Pfam" id="PF18765"/>
    </source>
</evidence>
<evidence type="ECO:0000313" key="3">
    <source>
        <dbReference type="Proteomes" id="UP001197378"/>
    </source>
</evidence>
<reference evidence="2" key="1">
    <citation type="journal article" date="2021" name="ISME J.">
        <title>Genomic evolution of the class Acidithiobacillia: deep-branching Proteobacteria living in extreme acidic conditions.</title>
        <authorList>
            <person name="Moya-Beltran A."/>
            <person name="Beard S."/>
            <person name="Rojas-Villalobos C."/>
            <person name="Issotta F."/>
            <person name="Gallardo Y."/>
            <person name="Ulloa R."/>
            <person name="Giaveno A."/>
            <person name="Degli Esposti M."/>
            <person name="Johnson D.B."/>
            <person name="Quatrini R."/>
        </authorList>
    </citation>
    <scope>NUCLEOTIDE SEQUENCE</scope>
    <source>
        <strain evidence="2">VAN18-1</strain>
    </source>
</reference>
<dbReference type="SUPFAM" id="SSF81301">
    <property type="entry name" value="Nucleotidyltransferase"/>
    <property type="match status" value="1"/>
</dbReference>
<comment type="caution">
    <text evidence="2">The sequence shown here is derived from an EMBL/GenBank/DDBJ whole genome shotgun (WGS) entry which is preliminary data.</text>
</comment>
<accession>A0AAE2YNQ0</accession>
<feature type="domain" description="Polymerase beta nucleotidyltransferase" evidence="1">
    <location>
        <begin position="6"/>
        <end position="42"/>
    </location>
</feature>
<dbReference type="Pfam" id="PF18765">
    <property type="entry name" value="Polbeta"/>
    <property type="match status" value="1"/>
</dbReference>
<dbReference type="InterPro" id="IPR041633">
    <property type="entry name" value="Polbeta"/>
</dbReference>
<dbReference type="CDD" id="cd05403">
    <property type="entry name" value="NT_KNTase_like"/>
    <property type="match status" value="1"/>
</dbReference>
<dbReference type="Gene3D" id="3.30.460.10">
    <property type="entry name" value="Beta Polymerase, domain 2"/>
    <property type="match status" value="1"/>
</dbReference>
<evidence type="ECO:0000313" key="2">
    <source>
        <dbReference type="EMBL" id="MBU2787196.1"/>
    </source>
</evidence>
<dbReference type="Proteomes" id="UP001197378">
    <property type="component" value="Unassembled WGS sequence"/>
</dbReference>
<dbReference type="InterPro" id="IPR043519">
    <property type="entry name" value="NT_sf"/>
</dbReference>
<proteinExistence type="predicted"/>